<dbReference type="PATRIC" id="fig|931276.5.peg.1603"/>
<protein>
    <submittedName>
        <fullName evidence="8">Phosphotransferase system IIB component</fullName>
    </submittedName>
</protein>
<dbReference type="HOGENOM" id="CLU_012312_8_5_9"/>
<evidence type="ECO:0000256" key="2">
    <source>
        <dbReference type="ARBA" id="ARBA00022597"/>
    </source>
</evidence>
<evidence type="ECO:0000256" key="5">
    <source>
        <dbReference type="ARBA" id="ARBA00022777"/>
    </source>
</evidence>
<dbReference type="EMBL" id="CP004121">
    <property type="protein sequence ID" value="AGF55403.1"/>
    <property type="molecule type" value="Genomic_DNA"/>
</dbReference>
<keyword evidence="9" id="KW-1185">Reference proteome</keyword>
<evidence type="ECO:0000256" key="3">
    <source>
        <dbReference type="ARBA" id="ARBA00022679"/>
    </source>
</evidence>
<evidence type="ECO:0000313" key="9">
    <source>
        <dbReference type="Proteomes" id="UP000011728"/>
    </source>
</evidence>
<feature type="domain" description="PTS EIIB type-1" evidence="7">
    <location>
        <begin position="6"/>
        <end position="89"/>
    </location>
</feature>
<dbReference type="InterPro" id="IPR018113">
    <property type="entry name" value="PTrfase_EIIB_Cys"/>
</dbReference>
<feature type="active site" description="Phosphocysteine intermediate; for EIIB activity" evidence="6">
    <location>
        <position position="28"/>
    </location>
</feature>
<evidence type="ECO:0000256" key="6">
    <source>
        <dbReference type="PROSITE-ProRule" id="PRU00421"/>
    </source>
</evidence>
<dbReference type="OrthoDB" id="9797715at2"/>
<accession>M1MGC9</accession>
<dbReference type="InterPro" id="IPR050558">
    <property type="entry name" value="PTS_Sugar-Specific_Components"/>
</dbReference>
<evidence type="ECO:0000256" key="4">
    <source>
        <dbReference type="ARBA" id="ARBA00022683"/>
    </source>
</evidence>
<dbReference type="eggNOG" id="COG1264">
    <property type="taxonomic scope" value="Bacteria"/>
</dbReference>
<dbReference type="GO" id="GO:0009401">
    <property type="term" value="P:phosphoenolpyruvate-dependent sugar phosphotransferase system"/>
    <property type="evidence" value="ECO:0007669"/>
    <property type="project" value="UniProtKB-KW"/>
</dbReference>
<dbReference type="SUPFAM" id="SSF55604">
    <property type="entry name" value="Glucose permease domain IIB"/>
    <property type="match status" value="1"/>
</dbReference>
<keyword evidence="5" id="KW-0418">Kinase</keyword>
<dbReference type="PROSITE" id="PS51098">
    <property type="entry name" value="PTS_EIIB_TYPE_1"/>
    <property type="match status" value="1"/>
</dbReference>
<name>M1MGC9_9CLOT</name>
<dbReference type="GO" id="GO:0005886">
    <property type="term" value="C:plasma membrane"/>
    <property type="evidence" value="ECO:0007669"/>
    <property type="project" value="TreeGrafter"/>
</dbReference>
<evidence type="ECO:0000313" key="8">
    <source>
        <dbReference type="EMBL" id="AGF55403.1"/>
    </source>
</evidence>
<evidence type="ECO:0000256" key="1">
    <source>
        <dbReference type="ARBA" id="ARBA00022448"/>
    </source>
</evidence>
<dbReference type="Proteomes" id="UP000011728">
    <property type="component" value="Chromosome"/>
</dbReference>
<dbReference type="Gene3D" id="3.30.1360.60">
    <property type="entry name" value="Glucose permease domain IIB"/>
    <property type="match status" value="1"/>
</dbReference>
<reference evidence="8 9" key="1">
    <citation type="submission" date="2013-02" db="EMBL/GenBank/DDBJ databases">
        <title>Genome sequence of Clostridium saccharoperbutylacetonicum N1-4(HMT).</title>
        <authorList>
            <person name="Poehlein A."/>
            <person name="Daniel R."/>
        </authorList>
    </citation>
    <scope>NUCLEOTIDE SEQUENCE [LARGE SCALE GENOMIC DNA]</scope>
    <source>
        <strain evidence="9">N1-4(HMT)</strain>
    </source>
</reference>
<dbReference type="AlphaFoldDB" id="M1MGC9"/>
<dbReference type="PROSITE" id="PS01035">
    <property type="entry name" value="PTS_EIIB_TYPE_1_CYS"/>
    <property type="match status" value="1"/>
</dbReference>
<gene>
    <name evidence="8" type="ORF">Cspa_c16330</name>
</gene>
<keyword evidence="2" id="KW-0762">Sugar transport</keyword>
<dbReference type="GO" id="GO:0090588">
    <property type="term" value="F:protein-phosphocysteine-N-acetylmuramate phosphotransferase system transporter activity"/>
    <property type="evidence" value="ECO:0007669"/>
    <property type="project" value="TreeGrafter"/>
</dbReference>
<dbReference type="InterPro" id="IPR001996">
    <property type="entry name" value="PTS_IIB_1"/>
</dbReference>
<sequence length="89" mass="10256">MNTELTKSAEDILGFIGYEDNIVSVGNCTTRLRLNLRDKRKVDVGQFKKVEGVLGIVETKEQLQIILEPKKAKILITEFKKVYEFKNRI</sequence>
<proteinExistence type="predicted"/>
<dbReference type="GO" id="GO:0016301">
    <property type="term" value="F:kinase activity"/>
    <property type="evidence" value="ECO:0007669"/>
    <property type="project" value="UniProtKB-KW"/>
</dbReference>
<dbReference type="PANTHER" id="PTHR30175:SF3">
    <property type="entry name" value="PTS SYSTEM N-ACETYLMURAMIC ACID-SPECIFIC EIIBC COMPONENT"/>
    <property type="match status" value="1"/>
</dbReference>
<dbReference type="Pfam" id="PF00367">
    <property type="entry name" value="PTS_EIIB"/>
    <property type="match status" value="1"/>
</dbReference>
<dbReference type="RefSeq" id="WP_015391725.1">
    <property type="nucleotide sequence ID" value="NC_020291.1"/>
</dbReference>
<dbReference type="GO" id="GO:0008982">
    <property type="term" value="F:protein-N(PI)-phosphohistidine-sugar phosphotransferase activity"/>
    <property type="evidence" value="ECO:0007669"/>
    <property type="project" value="InterPro"/>
</dbReference>
<organism evidence="8 9">
    <name type="scientific">Clostridium saccharoperbutylacetonicum N1-4(HMT)</name>
    <dbReference type="NCBI Taxonomy" id="931276"/>
    <lineage>
        <taxon>Bacteria</taxon>
        <taxon>Bacillati</taxon>
        <taxon>Bacillota</taxon>
        <taxon>Clostridia</taxon>
        <taxon>Eubacteriales</taxon>
        <taxon>Clostridiaceae</taxon>
        <taxon>Clostridium</taxon>
    </lineage>
</organism>
<dbReference type="InterPro" id="IPR036878">
    <property type="entry name" value="Glu_permease_IIB"/>
</dbReference>
<keyword evidence="1" id="KW-0813">Transport</keyword>
<dbReference type="STRING" id="36745.CLSAP_16060"/>
<dbReference type="PANTHER" id="PTHR30175">
    <property type="entry name" value="PHOSPHOTRANSFERASE SYSTEM TRANSPORT PROTEIN"/>
    <property type="match status" value="1"/>
</dbReference>
<keyword evidence="3 8" id="KW-0808">Transferase</keyword>
<keyword evidence="4" id="KW-0598">Phosphotransferase system</keyword>
<dbReference type="KEGG" id="csr:Cspa_c16330"/>
<evidence type="ECO:0000259" key="7">
    <source>
        <dbReference type="PROSITE" id="PS51098"/>
    </source>
</evidence>